<dbReference type="SUPFAM" id="SSF111369">
    <property type="entry name" value="HlyD-like secretion proteins"/>
    <property type="match status" value="1"/>
</dbReference>
<accession>A0A432LKN5</accession>
<dbReference type="PANTHER" id="PTHR30158:SF23">
    <property type="entry name" value="MULTIDRUG RESISTANCE PROTEIN MEXA"/>
    <property type="match status" value="1"/>
</dbReference>
<dbReference type="PANTHER" id="PTHR30158">
    <property type="entry name" value="ACRA/E-RELATED COMPONENT OF DRUG EFFLUX TRANSPORTER"/>
    <property type="match status" value="1"/>
</dbReference>
<dbReference type="Proteomes" id="UP000278983">
    <property type="component" value="Unassembled WGS sequence"/>
</dbReference>
<comment type="subcellular location">
    <subcellularLocation>
        <location evidence="1">Cell envelope</location>
    </subcellularLocation>
</comment>
<evidence type="ECO:0000259" key="5">
    <source>
        <dbReference type="Pfam" id="PF25944"/>
    </source>
</evidence>
<dbReference type="InterPro" id="IPR058626">
    <property type="entry name" value="MdtA-like_b-barrel"/>
</dbReference>
<reference evidence="7 8" key="1">
    <citation type="submission" date="2018-12" db="EMBL/GenBank/DDBJ databases">
        <title>Genome sequencing of Prevotella sp. KCOM 3155 (= JS262).</title>
        <authorList>
            <person name="Kook J.-K."/>
            <person name="Park S.-N."/>
            <person name="Lim Y.K."/>
        </authorList>
    </citation>
    <scope>NUCLEOTIDE SEQUENCE [LARGE SCALE GENOMIC DNA]</scope>
    <source>
        <strain evidence="7 8">KCOM 3155</strain>
    </source>
</reference>
<feature type="domain" description="Multidrug resistance protein MdtA-like beta-barrel" evidence="5">
    <location>
        <begin position="204"/>
        <end position="279"/>
    </location>
</feature>
<sequence>MKRDKILLFAFIVAVLVSCGKKGNTDFNDNEFPVETVKSQSTSMQTSYPTSLKGIQDVEIRPKVAGFITQVCVKEGQTVGAGQLLFVIDNATYQAAVRQAQASVNTATAQCNTVKMAYENSIKLRENKVIGDFELQSAKNNYESAKAQLAQAQAGLASAKEMLSFCYVKSPTAGVVGTLPYKEGAMVSASSMPALTTVSNISTIEAYFSMTEKDILEMTKTAGSMQAAIDQYPELKLQLSDGSIYSEAGRLVKASGVVDAATGSVQMIARFPNPQRLLKSGASGSIVVPRSDNNAIVIPQSVTVEVQDKVFVYLLGKDNKVKYTEIKVDTQNDGKNYIVLSGLKAGDKYVTNGITKLTDGMEIKPITTAQYQKKIEEATKLGENQNSAKGFINAMSK</sequence>
<dbReference type="Gene3D" id="1.10.287.470">
    <property type="entry name" value="Helix hairpin bin"/>
    <property type="match status" value="1"/>
</dbReference>
<dbReference type="AlphaFoldDB" id="A0A432LKN5"/>
<keyword evidence="3" id="KW-0175">Coiled coil</keyword>
<keyword evidence="8" id="KW-1185">Reference proteome</keyword>
<dbReference type="Pfam" id="PF25967">
    <property type="entry name" value="RND-MFP_C"/>
    <property type="match status" value="1"/>
</dbReference>
<dbReference type="Gene3D" id="2.40.30.170">
    <property type="match status" value="1"/>
</dbReference>
<dbReference type="Gene3D" id="2.40.50.100">
    <property type="match status" value="1"/>
</dbReference>
<dbReference type="GO" id="GO:0022857">
    <property type="term" value="F:transmembrane transporter activity"/>
    <property type="evidence" value="ECO:0007669"/>
    <property type="project" value="InterPro"/>
</dbReference>
<dbReference type="PROSITE" id="PS51257">
    <property type="entry name" value="PROKAR_LIPOPROTEIN"/>
    <property type="match status" value="1"/>
</dbReference>
<feature type="domain" description="Multidrug resistance protein MdtA-like barrel-sandwich hybrid" evidence="4">
    <location>
        <begin position="57"/>
        <end position="197"/>
    </location>
</feature>
<organism evidence="7 8">
    <name type="scientific">Prevotella koreensis</name>
    <dbReference type="NCBI Taxonomy" id="2490854"/>
    <lineage>
        <taxon>Bacteria</taxon>
        <taxon>Pseudomonadati</taxon>
        <taxon>Bacteroidota</taxon>
        <taxon>Bacteroidia</taxon>
        <taxon>Bacteroidales</taxon>
        <taxon>Prevotellaceae</taxon>
        <taxon>Prevotella</taxon>
    </lineage>
</organism>
<protein>
    <submittedName>
        <fullName evidence="7">Efflux RND transporter periplasmic adaptor subunit</fullName>
    </submittedName>
</protein>
<dbReference type="EMBL" id="RYYU01000001">
    <property type="protein sequence ID" value="RUL59388.1"/>
    <property type="molecule type" value="Genomic_DNA"/>
</dbReference>
<feature type="coiled-coil region" evidence="3">
    <location>
        <begin position="135"/>
        <end position="162"/>
    </location>
</feature>
<evidence type="ECO:0000256" key="2">
    <source>
        <dbReference type="ARBA" id="ARBA00009477"/>
    </source>
</evidence>
<dbReference type="RefSeq" id="WP_126678546.1">
    <property type="nucleotide sequence ID" value="NZ_RYYU01000001.1"/>
</dbReference>
<dbReference type="NCBIfam" id="TIGR01730">
    <property type="entry name" value="RND_mfp"/>
    <property type="match status" value="1"/>
</dbReference>
<evidence type="ECO:0000313" key="7">
    <source>
        <dbReference type="EMBL" id="RUL59388.1"/>
    </source>
</evidence>
<dbReference type="InterPro" id="IPR006143">
    <property type="entry name" value="RND_pump_MFP"/>
</dbReference>
<name>A0A432LKN5_9BACT</name>
<evidence type="ECO:0000256" key="3">
    <source>
        <dbReference type="SAM" id="Coils"/>
    </source>
</evidence>
<evidence type="ECO:0000259" key="6">
    <source>
        <dbReference type="Pfam" id="PF25967"/>
    </source>
</evidence>
<evidence type="ECO:0000256" key="1">
    <source>
        <dbReference type="ARBA" id="ARBA00004196"/>
    </source>
</evidence>
<dbReference type="Pfam" id="PF25944">
    <property type="entry name" value="Beta-barrel_RND"/>
    <property type="match status" value="1"/>
</dbReference>
<dbReference type="Pfam" id="PF25917">
    <property type="entry name" value="BSH_RND"/>
    <property type="match status" value="1"/>
</dbReference>
<comment type="similarity">
    <text evidence="2">Belongs to the membrane fusion protein (MFP) (TC 8.A.1) family.</text>
</comment>
<dbReference type="InterPro" id="IPR058627">
    <property type="entry name" value="MdtA-like_C"/>
</dbReference>
<gene>
    <name evidence="7" type="ORF">EHV08_06210</name>
</gene>
<dbReference type="InterPro" id="IPR058625">
    <property type="entry name" value="MdtA-like_BSH"/>
</dbReference>
<dbReference type="Gene3D" id="2.40.420.20">
    <property type="match status" value="1"/>
</dbReference>
<proteinExistence type="inferred from homology"/>
<dbReference type="OrthoDB" id="9801814at2"/>
<feature type="domain" description="Multidrug resistance protein MdtA-like C-terminal permuted SH3" evidence="6">
    <location>
        <begin position="294"/>
        <end position="355"/>
    </location>
</feature>
<evidence type="ECO:0000313" key="8">
    <source>
        <dbReference type="Proteomes" id="UP000278983"/>
    </source>
</evidence>
<comment type="caution">
    <text evidence="7">The sequence shown here is derived from an EMBL/GenBank/DDBJ whole genome shotgun (WGS) entry which is preliminary data.</text>
</comment>
<dbReference type="GO" id="GO:0005886">
    <property type="term" value="C:plasma membrane"/>
    <property type="evidence" value="ECO:0007669"/>
    <property type="project" value="TreeGrafter"/>
</dbReference>
<dbReference type="GO" id="GO:0030313">
    <property type="term" value="C:cell envelope"/>
    <property type="evidence" value="ECO:0007669"/>
    <property type="project" value="UniProtKB-SubCell"/>
</dbReference>
<evidence type="ECO:0000259" key="4">
    <source>
        <dbReference type="Pfam" id="PF25917"/>
    </source>
</evidence>
<dbReference type="GO" id="GO:0046677">
    <property type="term" value="P:response to antibiotic"/>
    <property type="evidence" value="ECO:0007669"/>
    <property type="project" value="TreeGrafter"/>
</dbReference>